<evidence type="ECO:0000313" key="2">
    <source>
        <dbReference type="Proteomes" id="UP000821845"/>
    </source>
</evidence>
<name>A0ACB7TJ75_HYAAI</name>
<accession>A0ACB7TJ75</accession>
<protein>
    <submittedName>
        <fullName evidence="1">Uncharacterized protein</fullName>
    </submittedName>
</protein>
<comment type="caution">
    <text evidence="1">The sequence shown here is derived from an EMBL/GenBank/DDBJ whole genome shotgun (WGS) entry which is preliminary data.</text>
</comment>
<reference evidence="1" key="1">
    <citation type="submission" date="2020-05" db="EMBL/GenBank/DDBJ databases">
        <title>Large-scale comparative analyses of tick genomes elucidate their genetic diversity and vector capacities.</title>
        <authorList>
            <person name="Jia N."/>
            <person name="Wang J."/>
            <person name="Shi W."/>
            <person name="Du L."/>
            <person name="Sun Y."/>
            <person name="Zhan W."/>
            <person name="Jiang J."/>
            <person name="Wang Q."/>
            <person name="Zhang B."/>
            <person name="Ji P."/>
            <person name="Sakyi L.B."/>
            <person name="Cui X."/>
            <person name="Yuan T."/>
            <person name="Jiang B."/>
            <person name="Yang W."/>
            <person name="Lam T.T.-Y."/>
            <person name="Chang Q."/>
            <person name="Ding S."/>
            <person name="Wang X."/>
            <person name="Zhu J."/>
            <person name="Ruan X."/>
            <person name="Zhao L."/>
            <person name="Wei J."/>
            <person name="Que T."/>
            <person name="Du C."/>
            <person name="Cheng J."/>
            <person name="Dai P."/>
            <person name="Han X."/>
            <person name="Huang E."/>
            <person name="Gao Y."/>
            <person name="Liu J."/>
            <person name="Shao H."/>
            <person name="Ye R."/>
            <person name="Li L."/>
            <person name="Wei W."/>
            <person name="Wang X."/>
            <person name="Wang C."/>
            <person name="Yang T."/>
            <person name="Huo Q."/>
            <person name="Li W."/>
            <person name="Guo W."/>
            <person name="Chen H."/>
            <person name="Zhou L."/>
            <person name="Ni X."/>
            <person name="Tian J."/>
            <person name="Zhou Y."/>
            <person name="Sheng Y."/>
            <person name="Liu T."/>
            <person name="Pan Y."/>
            <person name="Xia L."/>
            <person name="Li J."/>
            <person name="Zhao F."/>
            <person name="Cao W."/>
        </authorList>
    </citation>
    <scope>NUCLEOTIDE SEQUENCE</scope>
    <source>
        <strain evidence="1">Hyas-2018</strain>
    </source>
</reference>
<evidence type="ECO:0000313" key="1">
    <source>
        <dbReference type="EMBL" id="KAH6944904.1"/>
    </source>
</evidence>
<gene>
    <name evidence="1" type="ORF">HPB50_006147</name>
</gene>
<dbReference type="Proteomes" id="UP000821845">
    <property type="component" value="Chromosome 1"/>
</dbReference>
<organism evidence="1 2">
    <name type="scientific">Hyalomma asiaticum</name>
    <name type="common">Tick</name>
    <dbReference type="NCBI Taxonomy" id="266040"/>
    <lineage>
        <taxon>Eukaryota</taxon>
        <taxon>Metazoa</taxon>
        <taxon>Ecdysozoa</taxon>
        <taxon>Arthropoda</taxon>
        <taxon>Chelicerata</taxon>
        <taxon>Arachnida</taxon>
        <taxon>Acari</taxon>
        <taxon>Parasitiformes</taxon>
        <taxon>Ixodida</taxon>
        <taxon>Ixodoidea</taxon>
        <taxon>Ixodidae</taxon>
        <taxon>Hyalomminae</taxon>
        <taxon>Hyalomma</taxon>
    </lineage>
</organism>
<proteinExistence type="predicted"/>
<keyword evidence="2" id="KW-1185">Reference proteome</keyword>
<sequence>MTQATASESSLLANKSQRKPSFAYWVARVISGVATRRHGMREEDILKLVRSLVVSRVTYSLPYQRLTKSEQDQVDAMLRKAYKAALKLPPGTPTSKLLALGLHNTYSELCEAQLTTQLQRLTLTPTGRDLLLRLGYISQLQDAARRKPVPDHLRATYKVAPIPRNMDPRLHQGRREARVEALEREHGHKTTTYYVDAANYDLANTKAVATVVDHTLTERTSAPCGATTSLKLKKRPSRSLSPSATDIDAACRNYLKGRISQPALNILLNATDTGEHSSTHTPRIWHRIIWTPGHMGLEGNQAADRVARGTPHVQSNGVRKSGDRSSGTKAGQRPAPIGAIHSVQRKGGDAINWGPLSGVLFKSTSFRAPVGSAQSSDVNGLREKHLAA</sequence>
<dbReference type="EMBL" id="CM023481">
    <property type="protein sequence ID" value="KAH6944904.1"/>
    <property type="molecule type" value="Genomic_DNA"/>
</dbReference>